<dbReference type="GO" id="GO:0046933">
    <property type="term" value="F:proton-transporting ATP synthase activity, rotational mechanism"/>
    <property type="evidence" value="ECO:0007669"/>
    <property type="project" value="UniProtKB-UniRule"/>
</dbReference>
<dbReference type="eggNOG" id="COG0712">
    <property type="taxonomic scope" value="Bacteria"/>
</dbReference>
<dbReference type="PATRIC" id="fig|1122147.4.peg.2066"/>
<dbReference type="AlphaFoldDB" id="A0A0R1XJB2"/>
<keyword evidence="5 7" id="KW-0472">Membrane</keyword>
<evidence type="ECO:0000313" key="8">
    <source>
        <dbReference type="EMBL" id="KRM28532.1"/>
    </source>
</evidence>
<keyword evidence="4 7" id="KW-0406">Ion transport</keyword>
<dbReference type="OrthoDB" id="9786633at2"/>
<dbReference type="SUPFAM" id="SSF47928">
    <property type="entry name" value="N-terminal domain of the delta subunit of the F1F0-ATP synthase"/>
    <property type="match status" value="1"/>
</dbReference>
<dbReference type="HAMAP" id="MF_01416">
    <property type="entry name" value="ATP_synth_delta_bact"/>
    <property type="match status" value="1"/>
</dbReference>
<comment type="subcellular location">
    <subcellularLocation>
        <location evidence="7">Cell membrane</location>
        <topology evidence="7">Peripheral membrane protein</topology>
    </subcellularLocation>
    <subcellularLocation>
        <location evidence="1">Membrane</location>
    </subcellularLocation>
</comment>
<dbReference type="Proteomes" id="UP000050949">
    <property type="component" value="Unassembled WGS sequence"/>
</dbReference>
<dbReference type="EMBL" id="AZFW01000032">
    <property type="protein sequence ID" value="KRM28532.1"/>
    <property type="molecule type" value="Genomic_DNA"/>
</dbReference>
<organism evidence="8 9">
    <name type="scientific">Schleiferilactobacillus harbinensis DSM 16991</name>
    <dbReference type="NCBI Taxonomy" id="1122147"/>
    <lineage>
        <taxon>Bacteria</taxon>
        <taxon>Bacillati</taxon>
        <taxon>Bacillota</taxon>
        <taxon>Bacilli</taxon>
        <taxon>Lactobacillales</taxon>
        <taxon>Lactobacillaceae</taxon>
        <taxon>Schleiferilactobacillus</taxon>
    </lineage>
</organism>
<keyword evidence="7" id="KW-1003">Cell membrane</keyword>
<dbReference type="NCBIfam" id="TIGR01145">
    <property type="entry name" value="ATP_synt_delta"/>
    <property type="match status" value="1"/>
</dbReference>
<gene>
    <name evidence="7" type="primary">atpH</name>
    <name evidence="8" type="ORF">FC91_GL001997</name>
</gene>
<dbReference type="PRINTS" id="PR00125">
    <property type="entry name" value="ATPASEDELTA"/>
</dbReference>
<keyword evidence="2 7" id="KW-0813">Transport</keyword>
<dbReference type="RefSeq" id="WP_035439572.1">
    <property type="nucleotide sequence ID" value="NZ_AUEH01000001.1"/>
</dbReference>
<evidence type="ECO:0000256" key="5">
    <source>
        <dbReference type="ARBA" id="ARBA00023136"/>
    </source>
</evidence>
<keyword evidence="7" id="KW-0139">CF(1)</keyword>
<accession>A0A0R1XJB2</accession>
<dbReference type="InterPro" id="IPR026015">
    <property type="entry name" value="ATP_synth_OSCP/delta_N_sf"/>
</dbReference>
<evidence type="ECO:0000256" key="4">
    <source>
        <dbReference type="ARBA" id="ARBA00023065"/>
    </source>
</evidence>
<name>A0A0R1XJB2_9LACO</name>
<evidence type="ECO:0000256" key="1">
    <source>
        <dbReference type="ARBA" id="ARBA00004370"/>
    </source>
</evidence>
<dbReference type="GO" id="GO:0005886">
    <property type="term" value="C:plasma membrane"/>
    <property type="evidence" value="ECO:0007669"/>
    <property type="project" value="UniProtKB-SubCell"/>
</dbReference>
<comment type="caution">
    <text evidence="8">The sequence shown here is derived from an EMBL/GenBank/DDBJ whole genome shotgun (WGS) entry which is preliminary data.</text>
</comment>
<comment type="similarity">
    <text evidence="7">Belongs to the ATPase delta chain family.</text>
</comment>
<evidence type="ECO:0000313" key="9">
    <source>
        <dbReference type="Proteomes" id="UP000050949"/>
    </source>
</evidence>
<dbReference type="PANTHER" id="PTHR11910">
    <property type="entry name" value="ATP SYNTHASE DELTA CHAIN"/>
    <property type="match status" value="1"/>
</dbReference>
<proteinExistence type="inferred from homology"/>
<evidence type="ECO:0000256" key="7">
    <source>
        <dbReference type="HAMAP-Rule" id="MF_01416"/>
    </source>
</evidence>
<dbReference type="InterPro" id="IPR000711">
    <property type="entry name" value="ATPase_OSCP/dsu"/>
</dbReference>
<keyword evidence="3 7" id="KW-0375">Hydrogen ion transport</keyword>
<dbReference type="Pfam" id="PF00213">
    <property type="entry name" value="OSCP"/>
    <property type="match status" value="1"/>
</dbReference>
<dbReference type="GO" id="GO:0045259">
    <property type="term" value="C:proton-transporting ATP synthase complex"/>
    <property type="evidence" value="ECO:0007669"/>
    <property type="project" value="UniProtKB-KW"/>
</dbReference>
<keyword evidence="6 7" id="KW-0066">ATP synthesis</keyword>
<dbReference type="Gene3D" id="1.10.520.20">
    <property type="entry name" value="N-terminal domain of the delta subunit of the F1F0-ATP synthase"/>
    <property type="match status" value="1"/>
</dbReference>
<sequence length="183" mass="20173">MAKLDRGTVGTRYATALLALAKERGNAAETLDELRELAQVFAAQPDLGQILTDNRLSLQEKQPILAELKKPFSEQTQTLLQMVYDYKRMVDMPDIVKAYEHLYDADQHIIEAHVTSVVPLTADQQTALKQALAARFGAKTVYLHLHQDPALIGGVVVRVHDTVLDGSMARRLADIRAALTAAS</sequence>
<comment type="function">
    <text evidence="7">F(1)F(0) ATP synthase produces ATP from ADP in the presence of a proton or sodium gradient. F-type ATPases consist of two structural domains, F(1) containing the extramembraneous catalytic core and F(0) containing the membrane proton channel, linked together by a central stalk and a peripheral stalk. During catalysis, ATP synthesis in the catalytic domain of F(1) is coupled via a rotary mechanism of the central stalk subunits to proton translocation.</text>
</comment>
<reference evidence="8 9" key="1">
    <citation type="journal article" date="2015" name="Genome Announc.">
        <title>Expanding the biotechnology potential of lactobacilli through comparative genomics of 213 strains and associated genera.</title>
        <authorList>
            <person name="Sun Z."/>
            <person name="Harris H.M."/>
            <person name="McCann A."/>
            <person name="Guo C."/>
            <person name="Argimon S."/>
            <person name="Zhang W."/>
            <person name="Yang X."/>
            <person name="Jeffery I.B."/>
            <person name="Cooney J.C."/>
            <person name="Kagawa T.F."/>
            <person name="Liu W."/>
            <person name="Song Y."/>
            <person name="Salvetti E."/>
            <person name="Wrobel A."/>
            <person name="Rasinkangas P."/>
            <person name="Parkhill J."/>
            <person name="Rea M.C."/>
            <person name="O'Sullivan O."/>
            <person name="Ritari J."/>
            <person name="Douillard F.P."/>
            <person name="Paul Ross R."/>
            <person name="Yang R."/>
            <person name="Briner A.E."/>
            <person name="Felis G.E."/>
            <person name="de Vos W.M."/>
            <person name="Barrangou R."/>
            <person name="Klaenhammer T.R."/>
            <person name="Caufield P.W."/>
            <person name="Cui Y."/>
            <person name="Zhang H."/>
            <person name="O'Toole P.W."/>
        </authorList>
    </citation>
    <scope>NUCLEOTIDE SEQUENCE [LARGE SCALE GENOMIC DNA]</scope>
    <source>
        <strain evidence="8 9">DSM 16991</strain>
    </source>
</reference>
<evidence type="ECO:0000256" key="3">
    <source>
        <dbReference type="ARBA" id="ARBA00022781"/>
    </source>
</evidence>
<evidence type="ECO:0000256" key="2">
    <source>
        <dbReference type="ARBA" id="ARBA00022448"/>
    </source>
</evidence>
<comment type="function">
    <text evidence="7">This protein is part of the stalk that links CF(0) to CF(1). It either transmits conformational changes from CF(0) to CF(1) or is implicated in proton conduction.</text>
</comment>
<protein>
    <recommendedName>
        <fullName evidence="7">ATP synthase subunit delta</fullName>
    </recommendedName>
    <alternativeName>
        <fullName evidence="7">ATP synthase F(1) sector subunit delta</fullName>
    </alternativeName>
    <alternativeName>
        <fullName evidence="7">F-type ATPase subunit delta</fullName>
        <shortName evidence="7">F-ATPase subunit delta</shortName>
    </alternativeName>
</protein>
<evidence type="ECO:0000256" key="6">
    <source>
        <dbReference type="ARBA" id="ARBA00023310"/>
    </source>
</evidence>